<sequence>MPLVWHFPPYGTGEVNYLKKYPKVLYIFNKSKITKVTKCTFMVWSVSSAVLEVFAENRDYDS</sequence>
<name>A0A0E9QAC4_ANGAN</name>
<organism evidence="1">
    <name type="scientific">Anguilla anguilla</name>
    <name type="common">European freshwater eel</name>
    <name type="synonym">Muraena anguilla</name>
    <dbReference type="NCBI Taxonomy" id="7936"/>
    <lineage>
        <taxon>Eukaryota</taxon>
        <taxon>Metazoa</taxon>
        <taxon>Chordata</taxon>
        <taxon>Craniata</taxon>
        <taxon>Vertebrata</taxon>
        <taxon>Euteleostomi</taxon>
        <taxon>Actinopterygii</taxon>
        <taxon>Neopterygii</taxon>
        <taxon>Teleostei</taxon>
        <taxon>Anguilliformes</taxon>
        <taxon>Anguillidae</taxon>
        <taxon>Anguilla</taxon>
    </lineage>
</organism>
<evidence type="ECO:0000313" key="1">
    <source>
        <dbReference type="EMBL" id="JAH13260.1"/>
    </source>
</evidence>
<reference evidence="1" key="2">
    <citation type="journal article" date="2015" name="Fish Shellfish Immunol.">
        <title>Early steps in the European eel (Anguilla anguilla)-Vibrio vulnificus interaction in the gills: Role of the RtxA13 toxin.</title>
        <authorList>
            <person name="Callol A."/>
            <person name="Pajuelo D."/>
            <person name="Ebbesson L."/>
            <person name="Teles M."/>
            <person name="MacKenzie S."/>
            <person name="Amaro C."/>
        </authorList>
    </citation>
    <scope>NUCLEOTIDE SEQUENCE</scope>
</reference>
<dbReference type="AlphaFoldDB" id="A0A0E9QAC4"/>
<proteinExistence type="predicted"/>
<protein>
    <submittedName>
        <fullName evidence="1">Uncharacterized protein</fullName>
    </submittedName>
</protein>
<dbReference type="EMBL" id="GBXM01095317">
    <property type="protein sequence ID" value="JAH13260.1"/>
    <property type="molecule type" value="Transcribed_RNA"/>
</dbReference>
<accession>A0A0E9QAC4</accession>
<reference evidence="1" key="1">
    <citation type="submission" date="2014-11" db="EMBL/GenBank/DDBJ databases">
        <authorList>
            <person name="Amaro Gonzalez C."/>
        </authorList>
    </citation>
    <scope>NUCLEOTIDE SEQUENCE</scope>
</reference>